<dbReference type="PANTHER" id="PTHR34702">
    <property type="entry name" value="NA(+)/H(+) ANTIPORTER SUBUNIT F1"/>
    <property type="match status" value="1"/>
</dbReference>
<evidence type="ECO:0000256" key="7">
    <source>
        <dbReference type="ARBA" id="ARBA00023136"/>
    </source>
</evidence>
<evidence type="ECO:0000256" key="9">
    <source>
        <dbReference type="SAM" id="Phobius"/>
    </source>
</evidence>
<dbReference type="PANTHER" id="PTHR34702:SF1">
    <property type="entry name" value="NA(+)_H(+) ANTIPORTER SUBUNIT F"/>
    <property type="match status" value="1"/>
</dbReference>
<keyword evidence="5 9" id="KW-0812">Transmembrane</keyword>
<evidence type="ECO:0000313" key="11">
    <source>
        <dbReference type="Proteomes" id="UP001164305"/>
    </source>
</evidence>
<dbReference type="EMBL" id="CP107020">
    <property type="protein sequence ID" value="UYG18059.1"/>
    <property type="molecule type" value="Genomic_DNA"/>
</dbReference>
<evidence type="ECO:0000256" key="5">
    <source>
        <dbReference type="ARBA" id="ARBA00022692"/>
    </source>
</evidence>
<evidence type="ECO:0000313" key="10">
    <source>
        <dbReference type="EMBL" id="UYG18059.1"/>
    </source>
</evidence>
<dbReference type="RefSeq" id="WP_263595263.1">
    <property type="nucleotide sequence ID" value="NZ_CP107020.1"/>
</dbReference>
<feature type="transmembrane region" description="Helical" evidence="9">
    <location>
        <begin position="6"/>
        <end position="23"/>
    </location>
</feature>
<keyword evidence="11" id="KW-1185">Reference proteome</keyword>
<comment type="subcellular location">
    <subcellularLocation>
        <location evidence="1">Cell membrane</location>
        <topology evidence="1">Multi-pass membrane protein</topology>
    </subcellularLocation>
</comment>
<gene>
    <name evidence="10" type="ORF">BRM3_06510</name>
</gene>
<feature type="region of interest" description="Disordered" evidence="8">
    <location>
        <begin position="85"/>
        <end position="152"/>
    </location>
</feature>
<evidence type="ECO:0000256" key="3">
    <source>
        <dbReference type="ARBA" id="ARBA00022448"/>
    </source>
</evidence>
<keyword evidence="6 9" id="KW-1133">Transmembrane helix</keyword>
<name>A0ABY6G4C4_9MICO</name>
<proteinExistence type="inferred from homology"/>
<comment type="similarity">
    <text evidence="2">Belongs to the CPA3 antiporters (TC 2.A.63) subunit F family.</text>
</comment>
<feature type="transmembrane region" description="Helical" evidence="9">
    <location>
        <begin position="60"/>
        <end position="83"/>
    </location>
</feature>
<organism evidence="10 11">
    <name type="scientific">Brachybacterium huguangmaarense</name>
    <dbReference type="NCBI Taxonomy" id="1652028"/>
    <lineage>
        <taxon>Bacteria</taxon>
        <taxon>Bacillati</taxon>
        <taxon>Actinomycetota</taxon>
        <taxon>Actinomycetes</taxon>
        <taxon>Micrococcales</taxon>
        <taxon>Dermabacteraceae</taxon>
        <taxon>Brachybacterium</taxon>
    </lineage>
</organism>
<dbReference type="Proteomes" id="UP001164305">
    <property type="component" value="Chromosome"/>
</dbReference>
<protein>
    <submittedName>
        <fullName evidence="10">Monovalent cation/H+ antiporter complex subunit F</fullName>
    </submittedName>
</protein>
<dbReference type="Pfam" id="PF04066">
    <property type="entry name" value="MrpF_PhaF"/>
    <property type="match status" value="1"/>
</dbReference>
<reference evidence="10" key="1">
    <citation type="submission" date="2022-10" db="EMBL/GenBank/DDBJ databases">
        <title>Whole-Genome Sequencing of Brachybacterium huguangmaarense BRM-3, Isolated from Betula schmidtii.</title>
        <authorList>
            <person name="Haam D."/>
        </authorList>
    </citation>
    <scope>NUCLEOTIDE SEQUENCE</scope>
    <source>
        <strain evidence="10">BRM-3</strain>
    </source>
</reference>
<evidence type="ECO:0000256" key="6">
    <source>
        <dbReference type="ARBA" id="ARBA00022989"/>
    </source>
</evidence>
<feature type="compositionally biased region" description="Basic and acidic residues" evidence="8">
    <location>
        <begin position="117"/>
        <end position="136"/>
    </location>
</feature>
<evidence type="ECO:0000256" key="1">
    <source>
        <dbReference type="ARBA" id="ARBA00004651"/>
    </source>
</evidence>
<sequence>MTFETGLLLVAGILAIAGVLIVVRIITGPTILDRAVGSDMLVVLMVMALAVYTASSRTTYAAAAMLSLTGLSFMASVAVARFVSREDASGARRPGASGSDARGDHREAISAPGEAVLDEHAAADPERGADAPREIGTEAPVDGDGGERHDGR</sequence>
<evidence type="ECO:0000256" key="2">
    <source>
        <dbReference type="ARBA" id="ARBA00009212"/>
    </source>
</evidence>
<evidence type="ECO:0000256" key="8">
    <source>
        <dbReference type="SAM" id="MobiDB-lite"/>
    </source>
</evidence>
<keyword evidence="7 9" id="KW-0472">Membrane</keyword>
<accession>A0ABY6G4C4</accession>
<evidence type="ECO:0000256" key="4">
    <source>
        <dbReference type="ARBA" id="ARBA00022475"/>
    </source>
</evidence>
<keyword evidence="3" id="KW-0813">Transport</keyword>
<feature type="transmembrane region" description="Helical" evidence="9">
    <location>
        <begin position="35"/>
        <end position="54"/>
    </location>
</feature>
<dbReference type="InterPro" id="IPR007208">
    <property type="entry name" value="MrpF/PhaF-like"/>
</dbReference>
<keyword evidence="4" id="KW-1003">Cell membrane</keyword>